<dbReference type="Pfam" id="PF00001">
    <property type="entry name" value="7tm_1"/>
    <property type="match status" value="1"/>
</dbReference>
<evidence type="ECO:0000256" key="7">
    <source>
        <dbReference type="ARBA" id="ARBA00023224"/>
    </source>
</evidence>
<dbReference type="Proteomes" id="UP000694406">
    <property type="component" value="Unplaced"/>
</dbReference>
<evidence type="ECO:0000256" key="5">
    <source>
        <dbReference type="ARBA" id="ARBA00023136"/>
    </source>
</evidence>
<dbReference type="AlphaFoldDB" id="A0A8C5WST3"/>
<dbReference type="GeneTree" id="ENSGT00940000163302"/>
<keyword evidence="2 8" id="KW-0812">Transmembrane</keyword>
<dbReference type="GO" id="GO:0004930">
    <property type="term" value="F:G protein-coupled receptor activity"/>
    <property type="evidence" value="ECO:0007669"/>
    <property type="project" value="UniProtKB-KW"/>
</dbReference>
<keyword evidence="5 8" id="KW-0472">Membrane</keyword>
<evidence type="ECO:0000256" key="2">
    <source>
        <dbReference type="ARBA" id="ARBA00022692"/>
    </source>
</evidence>
<proteinExistence type="predicted"/>
<feature type="transmembrane region" description="Helical" evidence="8">
    <location>
        <begin position="95"/>
        <end position="118"/>
    </location>
</feature>
<reference evidence="10" key="1">
    <citation type="submission" date="2025-08" db="UniProtKB">
        <authorList>
            <consortium name="Ensembl"/>
        </authorList>
    </citation>
    <scope>IDENTIFICATION</scope>
</reference>
<dbReference type="SUPFAM" id="SSF81321">
    <property type="entry name" value="Family A G protein-coupled receptor-like"/>
    <property type="match status" value="1"/>
</dbReference>
<feature type="domain" description="G-protein coupled receptors family 1 profile" evidence="9">
    <location>
        <begin position="1"/>
        <end position="191"/>
    </location>
</feature>
<evidence type="ECO:0000313" key="10">
    <source>
        <dbReference type="Ensembl" id="ENSLLTP00000010330.1"/>
    </source>
</evidence>
<reference evidence="10" key="2">
    <citation type="submission" date="2025-09" db="UniProtKB">
        <authorList>
            <consortium name="Ensembl"/>
        </authorList>
    </citation>
    <scope>IDENTIFICATION</scope>
</reference>
<evidence type="ECO:0000256" key="3">
    <source>
        <dbReference type="ARBA" id="ARBA00022989"/>
    </source>
</evidence>
<keyword evidence="6" id="KW-0675">Receptor</keyword>
<feature type="transmembrane region" description="Helical" evidence="8">
    <location>
        <begin position="12"/>
        <end position="31"/>
    </location>
</feature>
<dbReference type="PANTHER" id="PTHR48002">
    <property type="entry name" value="OLFACTORY RECEPTOR"/>
    <property type="match status" value="1"/>
</dbReference>
<dbReference type="PRINTS" id="PR00245">
    <property type="entry name" value="OLFACTORYR"/>
</dbReference>
<keyword evidence="3 8" id="KW-1133">Transmembrane helix</keyword>
<keyword evidence="11" id="KW-1185">Reference proteome</keyword>
<dbReference type="Ensembl" id="ENSLLTT00000010713.1">
    <property type="protein sequence ID" value="ENSLLTP00000010330.1"/>
    <property type="gene ID" value="ENSLLTG00000007912.1"/>
</dbReference>
<dbReference type="InterPro" id="IPR000725">
    <property type="entry name" value="Olfact_rcpt"/>
</dbReference>
<protein>
    <recommendedName>
        <fullName evidence="9">G-protein coupled receptors family 1 profile domain-containing protein</fullName>
    </recommendedName>
</protein>
<evidence type="ECO:0000256" key="4">
    <source>
        <dbReference type="ARBA" id="ARBA00023040"/>
    </source>
</evidence>
<evidence type="ECO:0000259" key="9">
    <source>
        <dbReference type="PROSITE" id="PS50262"/>
    </source>
</evidence>
<dbReference type="GO" id="GO:0005886">
    <property type="term" value="C:plasma membrane"/>
    <property type="evidence" value="ECO:0007669"/>
    <property type="project" value="UniProtKB-ARBA"/>
</dbReference>
<name>A0A8C5WST3_LATLA</name>
<feature type="transmembrane region" description="Helical" evidence="8">
    <location>
        <begin position="51"/>
        <end position="74"/>
    </location>
</feature>
<dbReference type="InterPro" id="IPR050427">
    <property type="entry name" value="Olfactory_Receptors"/>
</dbReference>
<accession>A0A8C5WST3</accession>
<evidence type="ECO:0000256" key="1">
    <source>
        <dbReference type="ARBA" id="ARBA00004141"/>
    </source>
</evidence>
<evidence type="ECO:0000313" key="11">
    <source>
        <dbReference type="Proteomes" id="UP000694406"/>
    </source>
</evidence>
<dbReference type="PROSITE" id="PS50262">
    <property type="entry name" value="G_PROTEIN_RECEP_F1_2"/>
    <property type="match status" value="1"/>
</dbReference>
<dbReference type="Gene3D" id="1.20.1070.10">
    <property type="entry name" value="Rhodopsin 7-helix transmembrane proteins"/>
    <property type="match status" value="1"/>
</dbReference>
<evidence type="ECO:0000256" key="6">
    <source>
        <dbReference type="ARBA" id="ARBA00023170"/>
    </source>
</evidence>
<dbReference type="InterPro" id="IPR017452">
    <property type="entry name" value="GPCR_Rhodpsn_7TM"/>
</dbReference>
<dbReference type="InterPro" id="IPR000276">
    <property type="entry name" value="GPCR_Rhodpsn"/>
</dbReference>
<keyword evidence="7" id="KW-0807">Transducer</keyword>
<comment type="subcellular location">
    <subcellularLocation>
        <location evidence="1">Membrane</location>
        <topology evidence="1">Multi-pass membrane protein</topology>
    </subcellularLocation>
</comment>
<keyword evidence="4" id="KW-0297">G-protein coupled receptor</keyword>
<sequence length="191" mass="21664">MVHIDQHLLKSPMYFFLANLSIIDTALGSVVVPKMATDLITYGRTISFGGYMSQLFFLHFLGCSEMFLLTLMAYDHYVAICYPLTYTFKMNHPRCIRLLCWCWAGGLLHSGSQLFLVLRLPFCGPSELDNFFCDVPQIVKLACVDTQVTEILMVANSGLISLVCFVMLLIFYGIILSTLHGHFRERRGKSL</sequence>
<evidence type="ECO:0000256" key="8">
    <source>
        <dbReference type="SAM" id="Phobius"/>
    </source>
</evidence>
<organism evidence="10 11">
    <name type="scientific">Laticauda laticaudata</name>
    <name type="common">Blue-ringed sea krait</name>
    <name type="synonym">Blue-lipped sea krait</name>
    <dbReference type="NCBI Taxonomy" id="8630"/>
    <lineage>
        <taxon>Eukaryota</taxon>
        <taxon>Metazoa</taxon>
        <taxon>Chordata</taxon>
        <taxon>Craniata</taxon>
        <taxon>Vertebrata</taxon>
        <taxon>Euteleostomi</taxon>
        <taxon>Lepidosauria</taxon>
        <taxon>Squamata</taxon>
        <taxon>Bifurcata</taxon>
        <taxon>Unidentata</taxon>
        <taxon>Episquamata</taxon>
        <taxon>Toxicofera</taxon>
        <taxon>Serpentes</taxon>
        <taxon>Colubroidea</taxon>
        <taxon>Elapidae</taxon>
        <taxon>Laticaudinae</taxon>
        <taxon>Laticauda</taxon>
    </lineage>
</organism>
<dbReference type="GO" id="GO:0004984">
    <property type="term" value="F:olfactory receptor activity"/>
    <property type="evidence" value="ECO:0007669"/>
    <property type="project" value="InterPro"/>
</dbReference>
<feature type="transmembrane region" description="Helical" evidence="8">
    <location>
        <begin position="159"/>
        <end position="179"/>
    </location>
</feature>